<proteinExistence type="predicted"/>
<evidence type="ECO:0000313" key="2">
    <source>
        <dbReference type="EMBL" id="MBV2128229.1"/>
    </source>
</evidence>
<dbReference type="InterPro" id="IPR023376">
    <property type="entry name" value="YqcC-like_dom"/>
</dbReference>
<name>A0ABS6MHF7_9GAMM</name>
<dbReference type="PANTHER" id="PTHR39586:SF1">
    <property type="entry name" value="CYTOPLASMIC PROTEIN"/>
    <property type="match status" value="1"/>
</dbReference>
<evidence type="ECO:0000259" key="1">
    <source>
        <dbReference type="Pfam" id="PF04287"/>
    </source>
</evidence>
<keyword evidence="3" id="KW-1185">Reference proteome</keyword>
<dbReference type="InterPro" id="IPR007384">
    <property type="entry name" value="UCP006257"/>
</dbReference>
<protein>
    <submittedName>
        <fullName evidence="2">YqcC family protein</fullName>
    </submittedName>
</protein>
<evidence type="ECO:0000313" key="3">
    <source>
        <dbReference type="Proteomes" id="UP000704611"/>
    </source>
</evidence>
<dbReference type="Pfam" id="PF04287">
    <property type="entry name" value="DUF446"/>
    <property type="match status" value="1"/>
</dbReference>
<organism evidence="2 3">
    <name type="scientific">Arsukibacterium indicum</name>
    <dbReference type="NCBI Taxonomy" id="2848612"/>
    <lineage>
        <taxon>Bacteria</taxon>
        <taxon>Pseudomonadati</taxon>
        <taxon>Pseudomonadota</taxon>
        <taxon>Gammaproteobacteria</taxon>
        <taxon>Chromatiales</taxon>
        <taxon>Chromatiaceae</taxon>
        <taxon>Arsukibacterium</taxon>
    </lineage>
</organism>
<dbReference type="RefSeq" id="WP_217667348.1">
    <property type="nucleotide sequence ID" value="NZ_JAHRID010000001.1"/>
</dbReference>
<gene>
    <name evidence="2" type="ORF">KQY15_03845</name>
</gene>
<comment type="caution">
    <text evidence="2">The sequence shown here is derived from an EMBL/GenBank/DDBJ whole genome shotgun (WGS) entry which is preliminary data.</text>
</comment>
<dbReference type="PIRSF" id="PIRSF006257">
    <property type="entry name" value="UCP006257"/>
    <property type="match status" value="1"/>
</dbReference>
<dbReference type="Proteomes" id="UP000704611">
    <property type="component" value="Unassembled WGS sequence"/>
</dbReference>
<sequence>MSEVVKSLLIQLETELKQQQLWSNAAPAEAALASTYPFCCDTLRPEQWLQFVFLPKLWCLLEAGQPLPAKVRVLPYAEEAFKSRGLSVQPLLTLIGRIDNTLTGPS</sequence>
<dbReference type="EMBL" id="JAHRID010000001">
    <property type="protein sequence ID" value="MBV2128229.1"/>
    <property type="molecule type" value="Genomic_DNA"/>
</dbReference>
<accession>A0ABS6MHF7</accession>
<reference evidence="2 3" key="1">
    <citation type="submission" date="2021-06" db="EMBL/GenBank/DDBJ databases">
        <title>Rheinheimera indica sp. nov., isolated from deep-sea sediment.</title>
        <authorList>
            <person name="Wang Z."/>
            <person name="Zhang X.-Y."/>
        </authorList>
    </citation>
    <scope>NUCLEOTIDE SEQUENCE [LARGE SCALE GENOMIC DNA]</scope>
    <source>
        <strain evidence="2 3">SM2107</strain>
    </source>
</reference>
<feature type="domain" description="YqcC-like" evidence="1">
    <location>
        <begin position="5"/>
        <end position="100"/>
    </location>
</feature>
<dbReference type="PANTHER" id="PTHR39586">
    <property type="entry name" value="CYTOPLASMIC PROTEIN-RELATED"/>
    <property type="match status" value="1"/>
</dbReference>